<keyword evidence="2" id="KW-1185">Reference proteome</keyword>
<evidence type="ECO:0008006" key="3">
    <source>
        <dbReference type="Google" id="ProtNLM"/>
    </source>
</evidence>
<evidence type="ECO:0000313" key="1">
    <source>
        <dbReference type="EMBL" id="OOS00847.1"/>
    </source>
</evidence>
<sequence length="186" mass="21087">MINATLNQAIISELLNHIRKGEIGYCLQLGFDETELADIAALSTREIQDICESATSFASIHVNHNALWKLIELARANTLERNMIDRALHLGASSEMLHKRFAWSSAEVSARRKLLGIHESMGRKKNASEDEEIKVWELWKTHSASLEYDVETTKEGLELLMFIAEESQVSLTEVARLVSQWNKEAH</sequence>
<protein>
    <recommendedName>
        <fullName evidence="3">DUF2857 domain-containing protein</fullName>
    </recommendedName>
</protein>
<evidence type="ECO:0000313" key="2">
    <source>
        <dbReference type="Proteomes" id="UP000190867"/>
    </source>
</evidence>
<dbReference type="InterPro" id="IPR021364">
    <property type="entry name" value="DUF2857"/>
</dbReference>
<organism evidence="1 2">
    <name type="scientific">Haemophilus paracuniculus</name>
    <dbReference type="NCBI Taxonomy" id="734"/>
    <lineage>
        <taxon>Bacteria</taxon>
        <taxon>Pseudomonadati</taxon>
        <taxon>Pseudomonadota</taxon>
        <taxon>Gammaproteobacteria</taxon>
        <taxon>Pasteurellales</taxon>
        <taxon>Pasteurellaceae</taxon>
        <taxon>Haemophilus</taxon>
    </lineage>
</organism>
<dbReference type="Pfam" id="PF11198">
    <property type="entry name" value="DUF2857"/>
    <property type="match status" value="1"/>
</dbReference>
<dbReference type="OrthoDB" id="7065319at2"/>
<reference evidence="1 2" key="1">
    <citation type="submission" date="2017-02" db="EMBL/GenBank/DDBJ databases">
        <title>Draft genome sequence of Haemophilus paracuniculus CCUG 43573 type strain.</title>
        <authorList>
            <person name="Engstrom-Jakobsson H."/>
            <person name="Salva-Serra F."/>
            <person name="Thorell K."/>
            <person name="Gonzales-Siles L."/>
            <person name="Karlsson R."/>
            <person name="Boulund F."/>
            <person name="Engstrand L."/>
            <person name="Kristiansson E."/>
            <person name="Moore E."/>
        </authorList>
    </citation>
    <scope>NUCLEOTIDE SEQUENCE [LARGE SCALE GENOMIC DNA]</scope>
    <source>
        <strain evidence="1 2">CCUG 43573</strain>
    </source>
</reference>
<name>A0A1T0AV85_9PAST</name>
<dbReference type="RefSeq" id="WP_078235810.1">
    <property type="nucleotide sequence ID" value="NZ_MUYA01000001.1"/>
</dbReference>
<dbReference type="AlphaFoldDB" id="A0A1T0AV85"/>
<gene>
    <name evidence="1" type="ORF">B0187_00715</name>
</gene>
<dbReference type="Proteomes" id="UP000190867">
    <property type="component" value="Unassembled WGS sequence"/>
</dbReference>
<comment type="caution">
    <text evidence="1">The sequence shown here is derived from an EMBL/GenBank/DDBJ whole genome shotgun (WGS) entry which is preliminary data.</text>
</comment>
<accession>A0A1T0AV85</accession>
<dbReference type="EMBL" id="MUYA01000001">
    <property type="protein sequence ID" value="OOS00847.1"/>
    <property type="molecule type" value="Genomic_DNA"/>
</dbReference>
<proteinExistence type="predicted"/>
<dbReference type="STRING" id="734.B0187_00715"/>